<dbReference type="Ensembl" id="ENSGAGT00000001987.1">
    <property type="protein sequence ID" value="ENSGAGP00000001749.1"/>
    <property type="gene ID" value="ENSGAGG00000001400.1"/>
</dbReference>
<accession>A0A452GJ93</accession>
<evidence type="ECO:0008006" key="4">
    <source>
        <dbReference type="Google" id="ProtNLM"/>
    </source>
</evidence>
<protein>
    <recommendedName>
        <fullName evidence="4">C-type lectin domain-containing protein</fullName>
    </recommendedName>
</protein>
<dbReference type="Proteomes" id="UP000291020">
    <property type="component" value="Unassembled WGS sequence"/>
</dbReference>
<dbReference type="InterPro" id="IPR016187">
    <property type="entry name" value="CTDL_fold"/>
</dbReference>
<organism evidence="2 3">
    <name type="scientific">Gopherus agassizii</name>
    <name type="common">Agassiz's desert tortoise</name>
    <dbReference type="NCBI Taxonomy" id="38772"/>
    <lineage>
        <taxon>Eukaryota</taxon>
        <taxon>Metazoa</taxon>
        <taxon>Chordata</taxon>
        <taxon>Craniata</taxon>
        <taxon>Vertebrata</taxon>
        <taxon>Euteleostomi</taxon>
        <taxon>Archelosauria</taxon>
        <taxon>Testudinata</taxon>
        <taxon>Testudines</taxon>
        <taxon>Cryptodira</taxon>
        <taxon>Durocryptodira</taxon>
        <taxon>Testudinoidea</taxon>
        <taxon>Testudinidae</taxon>
        <taxon>Gopherus</taxon>
    </lineage>
</organism>
<reference evidence="3" key="1">
    <citation type="journal article" date="2017" name="PLoS ONE">
        <title>The Agassiz's desert tortoise genome provides a resource for the conservation of a threatened species.</title>
        <authorList>
            <person name="Tollis M."/>
            <person name="DeNardo D.F."/>
            <person name="Cornelius J.A."/>
            <person name="Dolby G.A."/>
            <person name="Edwards T."/>
            <person name="Henen B.T."/>
            <person name="Karl A.E."/>
            <person name="Murphy R.W."/>
            <person name="Kusumi K."/>
        </authorList>
    </citation>
    <scope>NUCLEOTIDE SEQUENCE [LARGE SCALE GENOMIC DNA]</scope>
</reference>
<keyword evidence="3" id="KW-1185">Reference proteome</keyword>
<evidence type="ECO:0000313" key="2">
    <source>
        <dbReference type="Ensembl" id="ENSGAGP00000001749.1"/>
    </source>
</evidence>
<sequence length="152" mass="16499">MALNLSGPGPNRLRKCASHQVLVPATITVLIIIIVTLAALLAVEKSKPSLAAPGPPSGPCCPDGWIGYRGKCYYFSETEGNWTYSQSQCSALNASLAGIDSEQEKVKERQMLYPNRLGLAGLESGWAQPQSFQKLPCCLSSECFWWLNPRPG</sequence>
<dbReference type="Gene3D" id="3.10.100.10">
    <property type="entry name" value="Mannose-Binding Protein A, subunit A"/>
    <property type="match status" value="1"/>
</dbReference>
<evidence type="ECO:0000313" key="3">
    <source>
        <dbReference type="Proteomes" id="UP000291020"/>
    </source>
</evidence>
<dbReference type="InterPro" id="IPR050828">
    <property type="entry name" value="C-type_lectin/matrix_domain"/>
</dbReference>
<keyword evidence="1" id="KW-1133">Transmembrane helix</keyword>
<evidence type="ECO:0000256" key="1">
    <source>
        <dbReference type="SAM" id="Phobius"/>
    </source>
</evidence>
<dbReference type="PANTHER" id="PTHR45710">
    <property type="entry name" value="C-TYPE LECTIN DOMAIN-CONTAINING PROTEIN 180"/>
    <property type="match status" value="1"/>
</dbReference>
<dbReference type="AlphaFoldDB" id="A0A452GJ93"/>
<name>A0A452GJ93_9SAUR</name>
<feature type="transmembrane region" description="Helical" evidence="1">
    <location>
        <begin position="21"/>
        <end position="43"/>
    </location>
</feature>
<proteinExistence type="predicted"/>
<reference evidence="2" key="3">
    <citation type="submission" date="2025-09" db="UniProtKB">
        <authorList>
            <consortium name="Ensembl"/>
        </authorList>
    </citation>
    <scope>IDENTIFICATION</scope>
</reference>
<dbReference type="PANTHER" id="PTHR45710:SF35">
    <property type="entry name" value="C-TYPE LECTIN DOMAIN FAMILY 2 MEMBER D"/>
    <property type="match status" value="1"/>
</dbReference>
<reference evidence="2" key="2">
    <citation type="submission" date="2025-08" db="UniProtKB">
        <authorList>
            <consortium name="Ensembl"/>
        </authorList>
    </citation>
    <scope>IDENTIFICATION</scope>
</reference>
<dbReference type="SUPFAM" id="SSF56436">
    <property type="entry name" value="C-type lectin-like"/>
    <property type="match status" value="1"/>
</dbReference>
<keyword evidence="1" id="KW-0812">Transmembrane</keyword>
<dbReference type="InterPro" id="IPR016186">
    <property type="entry name" value="C-type_lectin-like/link_sf"/>
</dbReference>
<keyword evidence="1" id="KW-0472">Membrane</keyword>
<dbReference type="STRING" id="38772.ENSGAGP00000001749"/>